<dbReference type="SMART" id="SM01047">
    <property type="entry name" value="C1_4"/>
    <property type="match status" value="1"/>
</dbReference>
<dbReference type="InterPro" id="IPR013087">
    <property type="entry name" value="Znf_C2H2_type"/>
</dbReference>
<keyword evidence="4" id="KW-0227">DNA damage</keyword>
<evidence type="ECO:0000256" key="6">
    <source>
        <dbReference type="ARBA" id="ARBA00022833"/>
    </source>
</evidence>
<evidence type="ECO:0000256" key="3">
    <source>
        <dbReference type="ARBA" id="ARBA00022723"/>
    </source>
</evidence>
<dbReference type="AlphaFoldDB" id="A0ABD2PNG8"/>
<dbReference type="PROSITE" id="PS00028">
    <property type="entry name" value="ZINC_FINGER_C2H2_1"/>
    <property type="match status" value="1"/>
</dbReference>
<comment type="caution">
    <text evidence="13">The sequence shown here is derived from an EMBL/GenBank/DDBJ whole genome shotgun (WGS) entry which is preliminary data.</text>
</comment>
<dbReference type="InterPro" id="IPR004595">
    <property type="entry name" value="TFIIH_C1-like_dom"/>
</dbReference>
<dbReference type="InterPro" id="IPR046349">
    <property type="entry name" value="C1-like_sf"/>
</dbReference>
<evidence type="ECO:0000256" key="8">
    <source>
        <dbReference type="ARBA" id="ARBA00023163"/>
    </source>
</evidence>
<keyword evidence="8" id="KW-0804">Transcription</keyword>
<dbReference type="PROSITE" id="PS50234">
    <property type="entry name" value="VWFA"/>
    <property type="match status" value="1"/>
</dbReference>
<comment type="subcellular location">
    <subcellularLocation>
        <location evidence="1">Nucleus</location>
    </subcellularLocation>
</comment>
<evidence type="ECO:0000256" key="7">
    <source>
        <dbReference type="ARBA" id="ARBA00023015"/>
    </source>
</evidence>
<keyword evidence="6" id="KW-0862">Zinc</keyword>
<keyword evidence="10" id="KW-0539">Nucleus</keyword>
<dbReference type="PANTHER" id="PTHR12695:SF2">
    <property type="entry name" value="GENERAL TRANSCRIPTION FACTOR IIH SUBUNIT 2-RELATED"/>
    <property type="match status" value="1"/>
</dbReference>
<dbReference type="Gene3D" id="3.40.50.410">
    <property type="entry name" value="von Willebrand factor, type A domain"/>
    <property type="match status" value="1"/>
</dbReference>
<dbReference type="Pfam" id="PF04056">
    <property type="entry name" value="Ssl1"/>
    <property type="match status" value="1"/>
</dbReference>
<organism evidence="13 14">
    <name type="scientific">Cichlidogyrus casuarinus</name>
    <dbReference type="NCBI Taxonomy" id="1844966"/>
    <lineage>
        <taxon>Eukaryota</taxon>
        <taxon>Metazoa</taxon>
        <taxon>Spiralia</taxon>
        <taxon>Lophotrochozoa</taxon>
        <taxon>Platyhelminthes</taxon>
        <taxon>Monogenea</taxon>
        <taxon>Monopisthocotylea</taxon>
        <taxon>Dactylogyridea</taxon>
        <taxon>Ancyrocephalidae</taxon>
        <taxon>Cichlidogyrus</taxon>
    </lineage>
</organism>
<dbReference type="InterPro" id="IPR002035">
    <property type="entry name" value="VWF_A"/>
</dbReference>
<dbReference type="InterPro" id="IPR036465">
    <property type="entry name" value="vWFA_dom_sf"/>
</dbReference>
<keyword evidence="3" id="KW-0479">Metal-binding</keyword>
<dbReference type="SUPFAM" id="SSF53300">
    <property type="entry name" value="vWA-like"/>
    <property type="match status" value="1"/>
</dbReference>
<evidence type="ECO:0000313" key="14">
    <source>
        <dbReference type="Proteomes" id="UP001626550"/>
    </source>
</evidence>
<evidence type="ECO:0000256" key="9">
    <source>
        <dbReference type="ARBA" id="ARBA00023204"/>
    </source>
</evidence>
<keyword evidence="14" id="KW-1185">Reference proteome</keyword>
<dbReference type="InterPro" id="IPR012170">
    <property type="entry name" value="TFIIH_SSL1/p44"/>
</dbReference>
<comment type="similarity">
    <text evidence="2">Belongs to the GTF2H2 family.</text>
</comment>
<name>A0ABD2PNG8_9PLAT</name>
<sequence length="329" mass="36761">MRHLMIIIDLSEAMLEKDLRPTRLICTIKLLRSFIKEYFDQNPISQLGLLLMTDKQIERLTELSGNPRYHLAALDELESRTCQGEPSLQNALITAESKLKYLSTHSTREVIVIVASQTSCDPGDIHKTIQSLVNHKITVSVISLAVEVFLYHALAKATHGTFHVVLDALHFRNILQEKVPPPTVSEETQASLIKMGFPNSESFDLELYPNRSCICHLNNETKQSELTPGNYPCPRCKSVYCELPTECQVCGLTLVAAPHLARAYHHLFPLSTFAEREVSAGEICAGCSAPLENKAYTCPKCQFPFCTGCDMFLHESVHSCPTCTKPIKT</sequence>
<evidence type="ECO:0000256" key="2">
    <source>
        <dbReference type="ARBA" id="ARBA00006092"/>
    </source>
</evidence>
<dbReference type="Gene3D" id="3.30.40.10">
    <property type="entry name" value="Zinc/RING finger domain, C3HC4 (zinc finger)"/>
    <property type="match status" value="1"/>
</dbReference>
<evidence type="ECO:0000256" key="5">
    <source>
        <dbReference type="ARBA" id="ARBA00022771"/>
    </source>
</evidence>
<dbReference type="GO" id="GO:0005634">
    <property type="term" value="C:nucleus"/>
    <property type="evidence" value="ECO:0007669"/>
    <property type="project" value="UniProtKB-SubCell"/>
</dbReference>
<evidence type="ECO:0000256" key="10">
    <source>
        <dbReference type="ARBA" id="ARBA00023242"/>
    </source>
</evidence>
<evidence type="ECO:0000259" key="12">
    <source>
        <dbReference type="PROSITE" id="PS50234"/>
    </source>
</evidence>
<dbReference type="EMBL" id="JBJKFK010005576">
    <property type="protein sequence ID" value="KAL3308247.1"/>
    <property type="molecule type" value="Genomic_DNA"/>
</dbReference>
<dbReference type="InterPro" id="IPR007198">
    <property type="entry name" value="Ssl1-like"/>
</dbReference>
<evidence type="ECO:0000256" key="1">
    <source>
        <dbReference type="ARBA" id="ARBA00004123"/>
    </source>
</evidence>
<dbReference type="Proteomes" id="UP001626550">
    <property type="component" value="Unassembled WGS sequence"/>
</dbReference>
<evidence type="ECO:0000256" key="4">
    <source>
        <dbReference type="ARBA" id="ARBA00022763"/>
    </source>
</evidence>
<gene>
    <name evidence="13" type="primary">GTF2H2</name>
    <name evidence="13" type="ORF">Ciccas_013224</name>
</gene>
<evidence type="ECO:0000256" key="11">
    <source>
        <dbReference type="PIRSR" id="PIRSR015919-1"/>
    </source>
</evidence>
<reference evidence="13 14" key="1">
    <citation type="submission" date="2024-11" db="EMBL/GenBank/DDBJ databases">
        <title>Adaptive evolution of stress response genes in parasites aligns with host niche diversity.</title>
        <authorList>
            <person name="Hahn C."/>
            <person name="Resl P."/>
        </authorList>
    </citation>
    <scope>NUCLEOTIDE SEQUENCE [LARGE SCALE GENOMIC DNA]</scope>
    <source>
        <strain evidence="13">EGGRZ-B1_66</strain>
        <tissue evidence="13">Body</tissue>
    </source>
</reference>
<evidence type="ECO:0000313" key="13">
    <source>
        <dbReference type="EMBL" id="KAL3308247.1"/>
    </source>
</evidence>
<dbReference type="SUPFAM" id="SSF57889">
    <property type="entry name" value="Cysteine-rich domain"/>
    <property type="match status" value="1"/>
</dbReference>
<keyword evidence="5" id="KW-0863">Zinc-finger</keyword>
<proteinExistence type="inferred from homology"/>
<keyword evidence="7" id="KW-0805">Transcription regulation</keyword>
<dbReference type="GO" id="GO:0006281">
    <property type="term" value="P:DNA repair"/>
    <property type="evidence" value="ECO:0007669"/>
    <property type="project" value="UniProtKB-KW"/>
</dbReference>
<dbReference type="Pfam" id="PF07975">
    <property type="entry name" value="C1_4"/>
    <property type="match status" value="1"/>
</dbReference>
<dbReference type="PIRSF" id="PIRSF015919">
    <property type="entry name" value="TFIIH_SSL1"/>
    <property type="match status" value="1"/>
</dbReference>
<dbReference type="NCBIfam" id="TIGR00622">
    <property type="entry name" value="ssl1"/>
    <property type="match status" value="1"/>
</dbReference>
<accession>A0ABD2PNG8</accession>
<feature type="zinc finger region" description="C4-type" evidence="11">
    <location>
        <begin position="233"/>
        <end position="250"/>
    </location>
</feature>
<dbReference type="FunFam" id="3.40.50.410:FF:000015">
    <property type="entry name" value="General transcription factor IIH subunit 2"/>
    <property type="match status" value="1"/>
</dbReference>
<feature type="domain" description="VWFA" evidence="12">
    <location>
        <begin position="3"/>
        <end position="144"/>
    </location>
</feature>
<protein>
    <submittedName>
        <fullName evidence="13">General transcription factor IIH subunit 2</fullName>
    </submittedName>
</protein>
<dbReference type="SMART" id="SM00327">
    <property type="entry name" value="VWA"/>
    <property type="match status" value="1"/>
</dbReference>
<dbReference type="InterPro" id="IPR013083">
    <property type="entry name" value="Znf_RING/FYVE/PHD"/>
</dbReference>
<keyword evidence="9" id="KW-0234">DNA repair</keyword>
<dbReference type="PANTHER" id="PTHR12695">
    <property type="entry name" value="GENERAL TRANSCRIPTION FACTOR IIH SUBUNIT 2"/>
    <property type="match status" value="1"/>
</dbReference>
<dbReference type="GO" id="GO:0008270">
    <property type="term" value="F:zinc ion binding"/>
    <property type="evidence" value="ECO:0007669"/>
    <property type="project" value="UniProtKB-KW"/>
</dbReference>